<accession>A0A9F5IB24</accession>
<evidence type="ECO:0000256" key="5">
    <source>
        <dbReference type="ARBA" id="ARBA00022737"/>
    </source>
</evidence>
<dbReference type="OMA" id="ECSWEYE"/>
<evidence type="ECO:0000259" key="11">
    <source>
        <dbReference type="PROSITE" id="PS50853"/>
    </source>
</evidence>
<dbReference type="RefSeq" id="XP_025020020.1">
    <property type="nucleotide sequence ID" value="XM_025164252.1"/>
</dbReference>
<dbReference type="Proteomes" id="UP000695026">
    <property type="component" value="Unplaced"/>
</dbReference>
<evidence type="ECO:0000256" key="8">
    <source>
        <dbReference type="ARBA" id="ARBA00023170"/>
    </source>
</evidence>
<dbReference type="CTD" id="3594"/>
<dbReference type="PANTHER" id="PTHR48423">
    <property type="entry name" value="INTERLEUKIN-27 RECEPTOR SUBUNIT ALPHA"/>
    <property type="match status" value="1"/>
</dbReference>
<dbReference type="InterPro" id="IPR013783">
    <property type="entry name" value="Ig-like_fold"/>
</dbReference>
<feature type="domain" description="Fibronectin type-III" evidence="11">
    <location>
        <begin position="432"/>
        <end position="529"/>
    </location>
</feature>
<evidence type="ECO:0000256" key="3">
    <source>
        <dbReference type="ARBA" id="ARBA00022692"/>
    </source>
</evidence>
<dbReference type="Pfam" id="PF00041">
    <property type="entry name" value="fn3"/>
    <property type="match status" value="1"/>
</dbReference>
<organism evidence="12 13">
    <name type="scientific">Python bivittatus</name>
    <name type="common">Burmese python</name>
    <name type="synonym">Python molurus bivittatus</name>
    <dbReference type="NCBI Taxonomy" id="176946"/>
    <lineage>
        <taxon>Eukaryota</taxon>
        <taxon>Metazoa</taxon>
        <taxon>Chordata</taxon>
        <taxon>Craniata</taxon>
        <taxon>Vertebrata</taxon>
        <taxon>Euteleostomi</taxon>
        <taxon>Lepidosauria</taxon>
        <taxon>Squamata</taxon>
        <taxon>Bifurcata</taxon>
        <taxon>Unidentata</taxon>
        <taxon>Episquamata</taxon>
        <taxon>Toxicofera</taxon>
        <taxon>Serpentes</taxon>
        <taxon>Henophidia</taxon>
        <taxon>Pythonidae</taxon>
        <taxon>Python</taxon>
    </lineage>
</organism>
<feature type="transmembrane region" description="Helical" evidence="10">
    <location>
        <begin position="534"/>
        <end position="556"/>
    </location>
</feature>
<keyword evidence="4" id="KW-0732">Signal</keyword>
<comment type="similarity">
    <text evidence="2">Belongs to the type I cytokine receptor family. Type 2 subfamily.</text>
</comment>
<keyword evidence="8 13" id="KW-0675">Receptor</keyword>
<dbReference type="SUPFAM" id="SSF49265">
    <property type="entry name" value="Fibronectin type III"/>
    <property type="match status" value="2"/>
</dbReference>
<dbReference type="InterPro" id="IPR036116">
    <property type="entry name" value="FN3_sf"/>
</dbReference>
<evidence type="ECO:0000256" key="7">
    <source>
        <dbReference type="ARBA" id="ARBA00023136"/>
    </source>
</evidence>
<dbReference type="InterPro" id="IPR052672">
    <property type="entry name" value="Type1_Cytokine_Rcpt_Type2"/>
</dbReference>
<evidence type="ECO:0000256" key="1">
    <source>
        <dbReference type="ARBA" id="ARBA00004479"/>
    </source>
</evidence>
<keyword evidence="7 10" id="KW-0472">Membrane</keyword>
<dbReference type="OrthoDB" id="8945484at2759"/>
<dbReference type="CDD" id="cd00063">
    <property type="entry name" value="FN3"/>
    <property type="match status" value="1"/>
</dbReference>
<dbReference type="PROSITE" id="PS50853">
    <property type="entry name" value="FN3"/>
    <property type="match status" value="1"/>
</dbReference>
<dbReference type="KEGG" id="pbi:112540224"/>
<sequence length="733" mass="82466">MPTRRKAPIVQAGRSLKVVQLDVAVVMMVWLAAPGLLCDPGNCAPQHLLCYKPCCEASPRCFMTCTWEAGCKEDVNYTLNFRNQIEGMKKTFQAGKATRFIFNTDTVYVLQNVTIWVESVPKDGPPQVSKNLTQLIKETIKLNPPSAKSISISRLKGILTLKWPGSDTCRSSLKIKEVRMRQSKDVKWTLVSCLYPCLCLATCHLGKNIPYEVQVRHRTVHWSSYWSNWSEILFVPAEILRSPTVYYTVGPLGEEGQRNMTLQWERPPVEQGEVSYILTFVMLACKQCLIGLEKSSVTVHGATSYQTALSAAEYNISLEAFNKAGHSPAYFFQLPPEKNAVLDPNFLNVSLSGRYFTLKWEVEENFDPFCFEAQPLGEALPKNDCMEPDDTDVVTGIMEPNRCYRFAVHRYDITEKWKTFGLRYLFHRNASLEDAIHVNVTNQTVNSAVIWWKPPRALSHCPGQLKKYVICYQKEQYGNLTYHEANASDTWYTIQDLQPNTAYLVGIWASTENSKENCKALYRFLTRPPDPRQLTLALSFLSMGIFGGILAAATIFHLGKKRVKKALCPALPDPANTEAIKILTTAETGQIQVKLGFMEPVESNSPKEPLVVEPSSDKEEPVADRTMDLLGFVKGIEEEHSPKEDQVGSDEILFVEYKGQKFLSPVEESEDFAGISHEESTNSHLFLNNTEAGDQNGTCMSQVPLSFRLFDKLVVIKNIDEGFDFPCSDGAST</sequence>
<dbReference type="Gene3D" id="2.60.40.10">
    <property type="entry name" value="Immunoglobulins"/>
    <property type="match status" value="2"/>
</dbReference>
<reference evidence="13" key="1">
    <citation type="submission" date="2025-08" db="UniProtKB">
        <authorList>
            <consortium name="RefSeq"/>
        </authorList>
    </citation>
    <scope>IDENTIFICATION</scope>
    <source>
        <tissue evidence="13">Liver</tissue>
    </source>
</reference>
<evidence type="ECO:0000256" key="4">
    <source>
        <dbReference type="ARBA" id="ARBA00022729"/>
    </source>
</evidence>
<evidence type="ECO:0000313" key="13">
    <source>
        <dbReference type="RefSeq" id="XP_025020020.1"/>
    </source>
</evidence>
<evidence type="ECO:0000256" key="6">
    <source>
        <dbReference type="ARBA" id="ARBA00022989"/>
    </source>
</evidence>
<dbReference type="SMART" id="SM00060">
    <property type="entry name" value="FN3"/>
    <property type="match status" value="2"/>
</dbReference>
<dbReference type="InterPro" id="IPR003961">
    <property type="entry name" value="FN3_dom"/>
</dbReference>
<keyword evidence="3 10" id="KW-0812">Transmembrane</keyword>
<name>A0A9F5IB24_PYTBI</name>
<dbReference type="PANTHER" id="PTHR48423:SF1">
    <property type="entry name" value="INTERLEUKIN-27 RECEPTOR SUBUNIT ALPHA"/>
    <property type="match status" value="1"/>
</dbReference>
<protein>
    <submittedName>
        <fullName evidence="13">Interleukin-12 receptor subunit beta-1</fullName>
    </submittedName>
</protein>
<dbReference type="GO" id="GO:0005886">
    <property type="term" value="C:plasma membrane"/>
    <property type="evidence" value="ECO:0007669"/>
    <property type="project" value="UniProtKB-ARBA"/>
</dbReference>
<keyword evidence="9" id="KW-0325">Glycoprotein</keyword>
<evidence type="ECO:0000256" key="10">
    <source>
        <dbReference type="SAM" id="Phobius"/>
    </source>
</evidence>
<keyword evidence="12" id="KW-1185">Reference proteome</keyword>
<dbReference type="AlphaFoldDB" id="A0A9F5IB24"/>
<keyword evidence="5" id="KW-0677">Repeat</keyword>
<evidence type="ECO:0000256" key="9">
    <source>
        <dbReference type="ARBA" id="ARBA00023180"/>
    </source>
</evidence>
<proteinExistence type="inferred from homology"/>
<dbReference type="GeneID" id="112540224"/>
<gene>
    <name evidence="13" type="primary">IL12RB1</name>
</gene>
<evidence type="ECO:0000313" key="12">
    <source>
        <dbReference type="Proteomes" id="UP000695026"/>
    </source>
</evidence>
<keyword evidence="6 10" id="KW-1133">Transmembrane helix</keyword>
<comment type="subcellular location">
    <subcellularLocation>
        <location evidence="1">Membrane</location>
        <topology evidence="1">Single-pass type I membrane protein</topology>
    </subcellularLocation>
</comment>
<evidence type="ECO:0000256" key="2">
    <source>
        <dbReference type="ARBA" id="ARBA00008921"/>
    </source>
</evidence>